<evidence type="ECO:0000259" key="4">
    <source>
        <dbReference type="PROSITE" id="PS50949"/>
    </source>
</evidence>
<dbReference type="InterPro" id="IPR000524">
    <property type="entry name" value="Tscrpt_reg_HTH_GntR"/>
</dbReference>
<dbReference type="InterPro" id="IPR036388">
    <property type="entry name" value="WH-like_DNA-bd_sf"/>
</dbReference>
<dbReference type="GO" id="GO:0003700">
    <property type="term" value="F:DNA-binding transcription factor activity"/>
    <property type="evidence" value="ECO:0007669"/>
    <property type="project" value="InterPro"/>
</dbReference>
<keyword evidence="6" id="KW-1185">Reference proteome</keyword>
<protein>
    <recommendedName>
        <fullName evidence="4">HTH gntR-type domain-containing protein</fullName>
    </recommendedName>
</protein>
<keyword evidence="2" id="KW-0238">DNA-binding</keyword>
<accession>N9CAF7</accession>
<keyword evidence="3" id="KW-0804">Transcription</keyword>
<dbReference type="Gene3D" id="1.10.10.10">
    <property type="entry name" value="Winged helix-like DNA-binding domain superfamily/Winged helix DNA-binding domain"/>
    <property type="match status" value="1"/>
</dbReference>
<gene>
    <name evidence="5" type="ORF">F941_01578</name>
</gene>
<dbReference type="SMART" id="SM00345">
    <property type="entry name" value="HTH_GNTR"/>
    <property type="match status" value="1"/>
</dbReference>
<dbReference type="eggNOG" id="COG1167">
    <property type="taxonomic scope" value="Bacteria"/>
</dbReference>
<dbReference type="AlphaFoldDB" id="N9CAF7"/>
<dbReference type="PATRIC" id="fig|1120925.3.peg.1667"/>
<dbReference type="GO" id="GO:0003677">
    <property type="term" value="F:DNA binding"/>
    <property type="evidence" value="ECO:0007669"/>
    <property type="project" value="UniProtKB-KW"/>
</dbReference>
<dbReference type="EMBL" id="APQD01000012">
    <property type="protein sequence ID" value="ENV82812.1"/>
    <property type="molecule type" value="Genomic_DNA"/>
</dbReference>
<sequence>MYKSEMLGQHLRQMIENGVWQAYKTLPSLQEQTQLSGLSLIIVLNAYQSLEVQGLVYAKNKSGFYVAPIAVQCC</sequence>
<evidence type="ECO:0000313" key="5">
    <source>
        <dbReference type="EMBL" id="ENV82812.1"/>
    </source>
</evidence>
<comment type="caution">
    <text evidence="5">The sequence shown here is derived from an EMBL/GenBank/DDBJ whole genome shotgun (WGS) entry which is preliminary data.</text>
</comment>
<dbReference type="InterPro" id="IPR036390">
    <property type="entry name" value="WH_DNA-bd_sf"/>
</dbReference>
<dbReference type="PROSITE" id="PS50949">
    <property type="entry name" value="HTH_GNTR"/>
    <property type="match status" value="1"/>
</dbReference>
<proteinExistence type="predicted"/>
<feature type="domain" description="HTH gntR-type" evidence="4">
    <location>
        <begin position="1"/>
        <end position="69"/>
    </location>
</feature>
<evidence type="ECO:0000256" key="2">
    <source>
        <dbReference type="ARBA" id="ARBA00023125"/>
    </source>
</evidence>
<dbReference type="SUPFAM" id="SSF46785">
    <property type="entry name" value="Winged helix' DNA-binding domain"/>
    <property type="match status" value="1"/>
</dbReference>
<dbReference type="Proteomes" id="UP000018460">
    <property type="component" value="Unassembled WGS sequence"/>
</dbReference>
<reference evidence="5 6" key="1">
    <citation type="submission" date="2013-02" db="EMBL/GenBank/DDBJ databases">
        <title>The Genome Sequence of Acinetobacter bouvetii CIP 107468.</title>
        <authorList>
            <consortium name="The Broad Institute Genome Sequencing Platform"/>
            <consortium name="The Broad Institute Genome Sequencing Center for Infectious Disease"/>
            <person name="Cerqueira G."/>
            <person name="Feldgarden M."/>
            <person name="Courvalin P."/>
            <person name="Perichon B."/>
            <person name="Grillot-Courvalin C."/>
            <person name="Clermont D."/>
            <person name="Rocha E."/>
            <person name="Yoon E.-J."/>
            <person name="Nemec A."/>
            <person name="Walker B."/>
            <person name="Young S.K."/>
            <person name="Zeng Q."/>
            <person name="Gargeya S."/>
            <person name="Fitzgerald M."/>
            <person name="Haas B."/>
            <person name="Abouelleil A."/>
            <person name="Alvarado L."/>
            <person name="Arachchi H.M."/>
            <person name="Berlin A.M."/>
            <person name="Chapman S.B."/>
            <person name="Dewar J."/>
            <person name="Goldberg J."/>
            <person name="Griggs A."/>
            <person name="Gujja S."/>
            <person name="Hansen M."/>
            <person name="Howarth C."/>
            <person name="Imamovic A."/>
            <person name="Larimer J."/>
            <person name="McCowan C."/>
            <person name="Murphy C."/>
            <person name="Neiman D."/>
            <person name="Pearson M."/>
            <person name="Priest M."/>
            <person name="Roberts A."/>
            <person name="Saif S."/>
            <person name="Shea T."/>
            <person name="Sisk P."/>
            <person name="Sykes S."/>
            <person name="Wortman J."/>
            <person name="Nusbaum C."/>
            <person name="Birren B."/>
        </authorList>
    </citation>
    <scope>NUCLEOTIDE SEQUENCE [LARGE SCALE GENOMIC DNA]</scope>
    <source>
        <strain evidence="5 6">CIP 107468</strain>
    </source>
</reference>
<name>N9CAF7_9GAMM</name>
<organism evidence="5 6">
    <name type="scientific">Acinetobacter bouvetii DSM 14964 = CIP 107468</name>
    <dbReference type="NCBI Taxonomy" id="1120925"/>
    <lineage>
        <taxon>Bacteria</taxon>
        <taxon>Pseudomonadati</taxon>
        <taxon>Pseudomonadota</taxon>
        <taxon>Gammaproteobacteria</taxon>
        <taxon>Moraxellales</taxon>
        <taxon>Moraxellaceae</taxon>
        <taxon>Acinetobacter</taxon>
    </lineage>
</organism>
<evidence type="ECO:0000256" key="1">
    <source>
        <dbReference type="ARBA" id="ARBA00023015"/>
    </source>
</evidence>
<evidence type="ECO:0000313" key="6">
    <source>
        <dbReference type="Proteomes" id="UP000018460"/>
    </source>
</evidence>
<dbReference type="Pfam" id="PF00392">
    <property type="entry name" value="GntR"/>
    <property type="match status" value="1"/>
</dbReference>
<keyword evidence="1" id="KW-0805">Transcription regulation</keyword>
<evidence type="ECO:0000256" key="3">
    <source>
        <dbReference type="ARBA" id="ARBA00023163"/>
    </source>
</evidence>